<accession>A0A9N9WFF3</accession>
<protein>
    <submittedName>
        <fullName evidence="1">Uncharacterized protein</fullName>
    </submittedName>
</protein>
<name>A0A9N9WFF3_9NEOP</name>
<keyword evidence="2" id="KW-1185">Reference proteome</keyword>
<dbReference type="InterPro" id="IPR002347">
    <property type="entry name" value="SDR_fam"/>
</dbReference>
<dbReference type="AlphaFoldDB" id="A0A9N9WFF3"/>
<evidence type="ECO:0000313" key="1">
    <source>
        <dbReference type="EMBL" id="CAG9788659.1"/>
    </source>
</evidence>
<dbReference type="NCBIfam" id="NF005559">
    <property type="entry name" value="PRK07231.1"/>
    <property type="match status" value="1"/>
</dbReference>
<dbReference type="PRINTS" id="PR00081">
    <property type="entry name" value="GDHRDH"/>
</dbReference>
<dbReference type="Pfam" id="PF13561">
    <property type="entry name" value="adh_short_C2"/>
    <property type="match status" value="1"/>
</dbReference>
<dbReference type="PANTHER" id="PTHR43975:SF2">
    <property type="entry name" value="EG:BACR7A4.14 PROTEIN-RELATED"/>
    <property type="match status" value="1"/>
</dbReference>
<dbReference type="PANTHER" id="PTHR43975">
    <property type="entry name" value="ZGC:101858"/>
    <property type="match status" value="1"/>
</dbReference>
<reference evidence="1" key="1">
    <citation type="submission" date="2021-12" db="EMBL/GenBank/DDBJ databases">
        <authorList>
            <person name="King R."/>
        </authorList>
    </citation>
    <scope>NUCLEOTIDE SEQUENCE</scope>
</reference>
<sequence length="263" mass="27951">MSLNDKVVLVTGASSGIGAAIAIKFASEGAKVAIVGRNEKKLSNVANRLQAVGSTPLVINADVAKDDDAKRIVSETIGHFSKLDVLVNNAGIGNIATIVQENTMDVYDQVMGTNLRAPVHLIHLASPHLIESKGNVINVSSIASKCVISDNNLAYGASKAALDHCTKYIAFELAPKGVRVNTINPGYVRTDILEKIVQNEDFENLIWKSMMNSSPMHRLCETDEIADLALFLASDKAKGITGASYVIDSGALLLGGKRPPLES</sequence>
<reference evidence="1" key="2">
    <citation type="submission" date="2022-10" db="EMBL/GenBank/DDBJ databases">
        <authorList>
            <consortium name="ENA_rothamsted_submissions"/>
            <consortium name="culmorum"/>
            <person name="King R."/>
        </authorList>
    </citation>
    <scope>NUCLEOTIDE SEQUENCE</scope>
</reference>
<dbReference type="InterPro" id="IPR036291">
    <property type="entry name" value="NAD(P)-bd_dom_sf"/>
</dbReference>
<dbReference type="FunFam" id="3.40.50.720:FF:000084">
    <property type="entry name" value="Short-chain dehydrogenase reductase"/>
    <property type="match status" value="1"/>
</dbReference>
<dbReference type="Proteomes" id="UP001153714">
    <property type="component" value="Chromosome 2"/>
</dbReference>
<evidence type="ECO:0000313" key="2">
    <source>
        <dbReference type="Proteomes" id="UP001153714"/>
    </source>
</evidence>
<gene>
    <name evidence="1" type="ORF">DIATSA_LOCUS6453</name>
</gene>
<dbReference type="SUPFAM" id="SSF51735">
    <property type="entry name" value="NAD(P)-binding Rossmann-fold domains"/>
    <property type="match status" value="1"/>
</dbReference>
<dbReference type="EMBL" id="OU893333">
    <property type="protein sequence ID" value="CAG9788659.1"/>
    <property type="molecule type" value="Genomic_DNA"/>
</dbReference>
<proteinExistence type="predicted"/>
<organism evidence="1 2">
    <name type="scientific">Diatraea saccharalis</name>
    <name type="common">sugarcane borer</name>
    <dbReference type="NCBI Taxonomy" id="40085"/>
    <lineage>
        <taxon>Eukaryota</taxon>
        <taxon>Metazoa</taxon>
        <taxon>Ecdysozoa</taxon>
        <taxon>Arthropoda</taxon>
        <taxon>Hexapoda</taxon>
        <taxon>Insecta</taxon>
        <taxon>Pterygota</taxon>
        <taxon>Neoptera</taxon>
        <taxon>Endopterygota</taxon>
        <taxon>Lepidoptera</taxon>
        <taxon>Glossata</taxon>
        <taxon>Ditrysia</taxon>
        <taxon>Pyraloidea</taxon>
        <taxon>Crambidae</taxon>
        <taxon>Crambinae</taxon>
        <taxon>Diatraea</taxon>
    </lineage>
</organism>
<dbReference type="OrthoDB" id="47007at2759"/>
<dbReference type="Gene3D" id="3.40.50.720">
    <property type="entry name" value="NAD(P)-binding Rossmann-like Domain"/>
    <property type="match status" value="1"/>
</dbReference>
<dbReference type="PRINTS" id="PR00080">
    <property type="entry name" value="SDRFAMILY"/>
</dbReference>